<dbReference type="Proteomes" id="UP000276215">
    <property type="component" value="Unassembled WGS sequence"/>
</dbReference>
<evidence type="ECO:0000313" key="1">
    <source>
        <dbReference type="EMBL" id="RPA99235.1"/>
    </source>
</evidence>
<reference evidence="1 2" key="1">
    <citation type="journal article" date="2018" name="Nat. Ecol. Evol.">
        <title>Pezizomycetes genomes reveal the molecular basis of ectomycorrhizal truffle lifestyle.</title>
        <authorList>
            <person name="Murat C."/>
            <person name="Payen T."/>
            <person name="Noel B."/>
            <person name="Kuo A."/>
            <person name="Morin E."/>
            <person name="Chen J."/>
            <person name="Kohler A."/>
            <person name="Krizsan K."/>
            <person name="Balestrini R."/>
            <person name="Da Silva C."/>
            <person name="Montanini B."/>
            <person name="Hainaut M."/>
            <person name="Levati E."/>
            <person name="Barry K.W."/>
            <person name="Belfiori B."/>
            <person name="Cichocki N."/>
            <person name="Clum A."/>
            <person name="Dockter R.B."/>
            <person name="Fauchery L."/>
            <person name="Guy J."/>
            <person name="Iotti M."/>
            <person name="Le Tacon F."/>
            <person name="Lindquist E.A."/>
            <person name="Lipzen A."/>
            <person name="Malagnac F."/>
            <person name="Mello A."/>
            <person name="Molinier V."/>
            <person name="Miyauchi S."/>
            <person name="Poulain J."/>
            <person name="Riccioni C."/>
            <person name="Rubini A."/>
            <person name="Sitrit Y."/>
            <person name="Splivallo R."/>
            <person name="Traeger S."/>
            <person name="Wang M."/>
            <person name="Zifcakova L."/>
            <person name="Wipf D."/>
            <person name="Zambonelli A."/>
            <person name="Paolocci F."/>
            <person name="Nowrousian M."/>
            <person name="Ottonello S."/>
            <person name="Baldrian P."/>
            <person name="Spatafora J.W."/>
            <person name="Henrissat B."/>
            <person name="Nagy L.G."/>
            <person name="Aury J.M."/>
            <person name="Wincker P."/>
            <person name="Grigoriev I.V."/>
            <person name="Bonfante P."/>
            <person name="Martin F.M."/>
        </authorList>
    </citation>
    <scope>NUCLEOTIDE SEQUENCE [LARGE SCALE GENOMIC DNA]</scope>
    <source>
        <strain evidence="1 2">120613-1</strain>
    </source>
</reference>
<dbReference type="EMBL" id="ML120389">
    <property type="protein sequence ID" value="RPA99235.1"/>
    <property type="molecule type" value="Genomic_DNA"/>
</dbReference>
<gene>
    <name evidence="1" type="ORF">L873DRAFT_935706</name>
</gene>
<name>A0A3N4JLW4_9PEZI</name>
<organism evidence="1 2">
    <name type="scientific">Choiromyces venosus 120613-1</name>
    <dbReference type="NCBI Taxonomy" id="1336337"/>
    <lineage>
        <taxon>Eukaryota</taxon>
        <taxon>Fungi</taxon>
        <taxon>Dikarya</taxon>
        <taxon>Ascomycota</taxon>
        <taxon>Pezizomycotina</taxon>
        <taxon>Pezizomycetes</taxon>
        <taxon>Pezizales</taxon>
        <taxon>Tuberaceae</taxon>
        <taxon>Choiromyces</taxon>
    </lineage>
</organism>
<sequence>MSTMSEKEKIPYIPGPWNLPSINSVRYGASGAPKSTAPRPHSLPCPAHRPGAGYFFYHTPPLPQPRPLSNMGGKKRGPV</sequence>
<proteinExistence type="predicted"/>
<evidence type="ECO:0000313" key="2">
    <source>
        <dbReference type="Proteomes" id="UP000276215"/>
    </source>
</evidence>
<keyword evidence="2" id="KW-1185">Reference proteome</keyword>
<accession>A0A3N4JLW4</accession>
<protein>
    <submittedName>
        <fullName evidence="1">Uncharacterized protein</fullName>
    </submittedName>
</protein>
<dbReference type="AlphaFoldDB" id="A0A3N4JLW4"/>